<dbReference type="STRING" id="284593.Q6FY95"/>
<name>Q6FY95_CANGA</name>
<dbReference type="InParanoid" id="Q6FY95"/>
<reference evidence="2 3" key="1">
    <citation type="journal article" date="2004" name="Nature">
        <title>Genome evolution in yeasts.</title>
        <authorList>
            <consortium name="Genolevures"/>
            <person name="Dujon B."/>
            <person name="Sherman D."/>
            <person name="Fischer G."/>
            <person name="Durrens P."/>
            <person name="Casaregola S."/>
            <person name="Lafontaine I."/>
            <person name="de Montigny J."/>
            <person name="Marck C."/>
            <person name="Neuveglise C."/>
            <person name="Talla E."/>
            <person name="Goffard N."/>
            <person name="Frangeul L."/>
            <person name="Aigle M."/>
            <person name="Anthouard V."/>
            <person name="Babour A."/>
            <person name="Barbe V."/>
            <person name="Barnay S."/>
            <person name="Blanchin S."/>
            <person name="Beckerich J.M."/>
            <person name="Beyne E."/>
            <person name="Bleykasten C."/>
            <person name="Boisrame A."/>
            <person name="Boyer J."/>
            <person name="Cattolico L."/>
            <person name="Confanioleri F."/>
            <person name="de Daruvar A."/>
            <person name="Despons L."/>
            <person name="Fabre E."/>
            <person name="Fairhead C."/>
            <person name="Ferry-Dumazet H."/>
            <person name="Groppi A."/>
            <person name="Hantraye F."/>
            <person name="Hennequin C."/>
            <person name="Jauniaux N."/>
            <person name="Joyet P."/>
            <person name="Kachouri R."/>
            <person name="Kerrest A."/>
            <person name="Koszul R."/>
            <person name="Lemaire M."/>
            <person name="Lesur I."/>
            <person name="Ma L."/>
            <person name="Muller H."/>
            <person name="Nicaud J.M."/>
            <person name="Nikolski M."/>
            <person name="Oztas S."/>
            <person name="Ozier-Kalogeropoulos O."/>
            <person name="Pellenz S."/>
            <person name="Potier S."/>
            <person name="Richard G.F."/>
            <person name="Straub M.L."/>
            <person name="Suleau A."/>
            <person name="Swennene D."/>
            <person name="Tekaia F."/>
            <person name="Wesolowski-Louvel M."/>
            <person name="Westhof E."/>
            <person name="Wirth B."/>
            <person name="Zeniou-Meyer M."/>
            <person name="Zivanovic I."/>
            <person name="Bolotin-Fukuhara M."/>
            <person name="Thierry A."/>
            <person name="Bouchier C."/>
            <person name="Caudron B."/>
            <person name="Scarpelli C."/>
            <person name="Gaillardin C."/>
            <person name="Weissenbach J."/>
            <person name="Wincker P."/>
            <person name="Souciet J.L."/>
        </authorList>
    </citation>
    <scope>NUCLEOTIDE SEQUENCE [LARGE SCALE GENOMIC DNA]</scope>
    <source>
        <strain evidence="3">ATCC 2001 / BCRC 20586 / JCM 3761 / NBRC 0622 / NRRL Y-65 / CBS 138</strain>
    </source>
</reference>
<accession>Q6FY95</accession>
<protein>
    <recommendedName>
        <fullName evidence="4">Proteasome chaperone 1</fullName>
    </recommendedName>
</protein>
<dbReference type="AlphaFoldDB" id="Q6FY95"/>
<proteinExistence type="predicted"/>
<dbReference type="GO" id="GO:0043248">
    <property type="term" value="P:proteasome assembly"/>
    <property type="evidence" value="ECO:0007669"/>
    <property type="project" value="EnsemblFungi"/>
</dbReference>
<dbReference type="KEGG" id="cgr:2886398"/>
<evidence type="ECO:0000313" key="1">
    <source>
        <dbReference type="CGD" id="CAL0126959"/>
    </source>
</evidence>
<dbReference type="InterPro" id="IPR018855">
    <property type="entry name" value="Psome_chaperone_1_fun"/>
</dbReference>
<dbReference type="InterPro" id="IPR038605">
    <property type="entry name" value="Pba1_sf"/>
</dbReference>
<evidence type="ECO:0000313" key="3">
    <source>
        <dbReference type="Proteomes" id="UP000002428"/>
    </source>
</evidence>
<keyword evidence="3" id="KW-1185">Reference proteome</keyword>
<dbReference type="Proteomes" id="UP000002428">
    <property type="component" value="Chromosome A"/>
</dbReference>
<evidence type="ECO:0008006" key="4">
    <source>
        <dbReference type="Google" id="ProtNLM"/>
    </source>
</evidence>
<organism evidence="2 3">
    <name type="scientific">Candida glabrata (strain ATCC 2001 / BCRC 20586 / JCM 3761 / NBRC 0622 / NRRL Y-65 / CBS 138)</name>
    <name type="common">Yeast</name>
    <name type="synonym">Nakaseomyces glabratus</name>
    <dbReference type="NCBI Taxonomy" id="284593"/>
    <lineage>
        <taxon>Eukaryota</taxon>
        <taxon>Fungi</taxon>
        <taxon>Dikarya</taxon>
        <taxon>Ascomycota</taxon>
        <taxon>Saccharomycotina</taxon>
        <taxon>Saccharomycetes</taxon>
        <taxon>Saccharomycetales</taxon>
        <taxon>Saccharomycetaceae</taxon>
        <taxon>Nakaseomyces</taxon>
    </lineage>
</organism>
<dbReference type="Gene3D" id="3.40.50.12120">
    <property type="entry name" value="POC1 chaperone"/>
    <property type="match status" value="1"/>
</dbReference>
<dbReference type="CGD" id="CAL0126959">
    <property type="gene designation" value="CAGL0A03993g"/>
</dbReference>
<dbReference type="OMA" id="MLFKQWN"/>
<sequence length="272" mass="30883">MLFKQWNELSEPRNHLDAPNLVNNTESLQLLPLPDVHIPDELFEGGNVKRVILTTKTMDTFFLLDKTMKVKKLADITCSLEIPKNLQTHEATHTWDFGENFPNEVEPLQDEEQRTFSLRFPIYLLEDQTLYVSIDENFLTVSPIFTAQISDVISKKLNRGHEIVILGCSDRIEDTKICTNNNCSLVPPEFVTGFLGSLMSDLTKTNDQLFTAAIFPSEGPQGFEKLSSTTVDSIIDFCSQLVSTDKSRYTEECYKRWKRNASSNGAQSGLYL</sequence>
<dbReference type="VEuPathDB" id="FungiDB:CAGL0A03993g"/>
<dbReference type="HOGENOM" id="CLU_095376_0_0_1"/>
<dbReference type="Pfam" id="PF10450">
    <property type="entry name" value="POC1"/>
    <property type="match status" value="1"/>
</dbReference>
<gene>
    <name evidence="1 2" type="ordered locus">CAGL0A03993g</name>
</gene>
<dbReference type="FunCoup" id="Q6FY95">
    <property type="interactions" value="42"/>
</dbReference>
<evidence type="ECO:0000313" key="2">
    <source>
        <dbReference type="EMBL" id="CAG57833.2"/>
    </source>
</evidence>
<dbReference type="eggNOG" id="ENOG502RY9B">
    <property type="taxonomic scope" value="Eukaryota"/>
</dbReference>
<dbReference type="EMBL" id="CR380947">
    <property type="protein sequence ID" value="CAG57833.2"/>
    <property type="molecule type" value="Genomic_DNA"/>
</dbReference>